<comment type="caution">
    <text evidence="14">The sequence shown here is derived from an EMBL/GenBank/DDBJ whole genome shotgun (WGS) entry which is preliminary data.</text>
</comment>
<comment type="cofactor">
    <cofactor evidence="1 11">
        <name>FMN</name>
        <dbReference type="ChEBI" id="CHEBI:58210"/>
    </cofactor>
</comment>
<evidence type="ECO:0000256" key="4">
    <source>
        <dbReference type="ARBA" id="ARBA00022643"/>
    </source>
</evidence>
<evidence type="ECO:0000256" key="11">
    <source>
        <dbReference type="HAMAP-Rule" id="MF_00354"/>
    </source>
</evidence>
<accession>A0ABX0ZEU5</accession>
<keyword evidence="4 11" id="KW-0288">FMN</keyword>
<evidence type="ECO:0000313" key="14">
    <source>
        <dbReference type="EMBL" id="NJP35568.1"/>
    </source>
</evidence>
<evidence type="ECO:0000256" key="10">
    <source>
        <dbReference type="ARBA" id="ARBA00025810"/>
    </source>
</evidence>
<dbReference type="NCBIfam" id="TIGR02151">
    <property type="entry name" value="IPP_isom_2"/>
    <property type="match status" value="1"/>
</dbReference>
<comment type="cofactor">
    <cofactor evidence="11">
        <name>Mg(2+)</name>
        <dbReference type="ChEBI" id="CHEBI:18420"/>
    </cofactor>
</comment>
<feature type="binding site" evidence="11">
    <location>
        <position position="190"/>
    </location>
    <ligand>
        <name>substrate</name>
    </ligand>
</feature>
<feature type="domain" description="FMN-dependent dehydrogenase" evidence="13">
    <location>
        <begin position="205"/>
        <end position="363"/>
    </location>
</feature>
<feature type="binding site" evidence="11">
    <location>
        <begin position="320"/>
        <end position="321"/>
    </location>
    <ligand>
        <name>FMN</name>
        <dbReference type="ChEBI" id="CHEBI:58210"/>
    </ligand>
</feature>
<dbReference type="PIRSF" id="PIRSF003314">
    <property type="entry name" value="IPP_isomerase"/>
    <property type="match status" value="1"/>
</dbReference>
<feature type="binding site" evidence="11">
    <location>
        <position position="252"/>
    </location>
    <ligand>
        <name>FMN</name>
        <dbReference type="ChEBI" id="CHEBI:58210"/>
    </ligand>
</feature>
<keyword evidence="9 11" id="KW-0413">Isomerase</keyword>
<comment type="similarity">
    <text evidence="11">Belongs to the IPP isomerase type 2 family.</text>
</comment>
<dbReference type="EMBL" id="JAATEO010000046">
    <property type="protein sequence ID" value="NJP35568.1"/>
    <property type="molecule type" value="Genomic_DNA"/>
</dbReference>
<comment type="subcellular location">
    <subcellularLocation>
        <location evidence="11">Cytoplasm</location>
    </subcellularLocation>
</comment>
<evidence type="ECO:0000256" key="12">
    <source>
        <dbReference type="SAM" id="MobiDB-lite"/>
    </source>
</evidence>
<dbReference type="Gene3D" id="3.20.20.70">
    <property type="entry name" value="Aldolase class I"/>
    <property type="match status" value="1"/>
</dbReference>
<keyword evidence="3 11" id="KW-0285">Flavoprotein</keyword>
<keyword evidence="7 11" id="KW-0521">NADP</keyword>
<dbReference type="SUPFAM" id="SSF51395">
    <property type="entry name" value="FMN-linked oxidoreductases"/>
    <property type="match status" value="1"/>
</dbReference>
<keyword evidence="15" id="KW-1185">Reference proteome</keyword>
<keyword evidence="5 11" id="KW-0479">Metal-binding</keyword>
<evidence type="ECO:0000256" key="7">
    <source>
        <dbReference type="ARBA" id="ARBA00022857"/>
    </source>
</evidence>
<evidence type="ECO:0000256" key="6">
    <source>
        <dbReference type="ARBA" id="ARBA00022842"/>
    </source>
</evidence>
<dbReference type="PANTHER" id="PTHR43665:SF1">
    <property type="entry name" value="ISOPENTENYL-DIPHOSPHATE DELTA-ISOMERASE"/>
    <property type="match status" value="1"/>
</dbReference>
<dbReference type="Pfam" id="PF01070">
    <property type="entry name" value="FMN_dh"/>
    <property type="match status" value="1"/>
</dbReference>
<evidence type="ECO:0000256" key="5">
    <source>
        <dbReference type="ARBA" id="ARBA00022723"/>
    </source>
</evidence>
<dbReference type="InterPro" id="IPR000262">
    <property type="entry name" value="FMN-dep_DH"/>
</dbReference>
<organism evidence="14 15">
    <name type="scientific">Micromonospora thermarum</name>
    <dbReference type="NCBI Taxonomy" id="2720024"/>
    <lineage>
        <taxon>Bacteria</taxon>
        <taxon>Bacillati</taxon>
        <taxon>Actinomycetota</taxon>
        <taxon>Actinomycetes</taxon>
        <taxon>Micromonosporales</taxon>
        <taxon>Micromonosporaceae</taxon>
        <taxon>Micromonospora</taxon>
    </lineage>
</organism>
<dbReference type="InterPro" id="IPR013785">
    <property type="entry name" value="Aldolase_TIM"/>
</dbReference>
<gene>
    <name evidence="11" type="primary">fni</name>
    <name evidence="14" type="ORF">HCJ94_27265</name>
</gene>
<proteinExistence type="inferred from homology"/>
<feature type="binding site" evidence="11">
    <location>
        <position position="191"/>
    </location>
    <ligand>
        <name>Mg(2+)</name>
        <dbReference type="ChEBI" id="CHEBI:18420"/>
    </ligand>
</feature>
<feature type="binding site" evidence="11">
    <location>
        <position position="127"/>
    </location>
    <ligand>
        <name>FMN</name>
        <dbReference type="ChEBI" id="CHEBI:58210"/>
    </ligand>
</feature>
<dbReference type="GO" id="GO:0004452">
    <property type="term" value="F:isopentenyl-diphosphate delta-isomerase activity"/>
    <property type="evidence" value="ECO:0007669"/>
    <property type="project" value="UniProtKB-EC"/>
</dbReference>
<feature type="binding site" evidence="11">
    <location>
        <begin position="97"/>
        <end position="99"/>
    </location>
    <ligand>
        <name>FMN</name>
        <dbReference type="ChEBI" id="CHEBI:58210"/>
    </ligand>
</feature>
<keyword evidence="2 11" id="KW-0963">Cytoplasm</keyword>
<sequence length="372" mass="39037">MPPAPGPVAIAASPDTDQAGAGRDAAQPGGPVPPRPALKLRHVQACLLHQVEYTSRTTGFERYDVPYVALPETDLAHVDTRTTFLGRDVQAPVLIGAMTGGMELGATINRNLAIAAQRLGLGLMLGSQRVMVEHPAALDSFKVRHHAPDVLLIGNLGLAQLNRGYTSIHARRVVEAVGADALAFHTNPLQEAVQAGGDGDFAGLVDRLAQLTAEVPFPVMLKEVGHGLGAAAAERLIGVPLAALDVAGAGGTSWARVEQYVAYGEVRNPQLAEWGIPTAQALQEVQRVLPTTPLVASGGIRTGVDAAKALALGASMVAVALPLLEPATRSVDAVVSWLENFLWELRVTMHCSGAARLADLRVEYRNRPAPAA</sequence>
<comment type="function">
    <text evidence="11">Involved in the biosynthesis of isoprenoids. Catalyzes the 1,3-allylic rearrangement of the homoallylic substrate isopentenyl (IPP) to its allylic isomer, dimethylallyl diphosphate (DMAPP).</text>
</comment>
<comment type="cofactor">
    <cofactor evidence="11">
        <name>NADPH</name>
        <dbReference type="ChEBI" id="CHEBI:57783"/>
    </cofactor>
</comment>
<reference evidence="14 15" key="1">
    <citation type="submission" date="2020-03" db="EMBL/GenBank/DDBJ databases">
        <title>WGS of actinomycetes isolated from Thailand.</title>
        <authorList>
            <person name="Thawai C."/>
        </authorList>
    </citation>
    <scope>NUCLEOTIDE SEQUENCE [LARGE SCALE GENOMIC DNA]</scope>
    <source>
        <strain evidence="14 15">HSS6-12</strain>
    </source>
</reference>
<evidence type="ECO:0000259" key="13">
    <source>
        <dbReference type="Pfam" id="PF01070"/>
    </source>
</evidence>
<evidence type="ECO:0000256" key="2">
    <source>
        <dbReference type="ARBA" id="ARBA00022490"/>
    </source>
</evidence>
<comment type="caution">
    <text evidence="11">Lacks conserved residue(s) required for the propagation of feature annotation.</text>
</comment>
<keyword evidence="8 11" id="KW-0414">Isoprene biosynthesis</keyword>
<dbReference type="Proteomes" id="UP000783871">
    <property type="component" value="Unassembled WGS sequence"/>
</dbReference>
<comment type="catalytic activity">
    <reaction evidence="11">
        <text>isopentenyl diphosphate = dimethylallyl diphosphate</text>
        <dbReference type="Rhea" id="RHEA:23284"/>
        <dbReference type="ChEBI" id="CHEBI:57623"/>
        <dbReference type="ChEBI" id="CHEBI:128769"/>
        <dbReference type="EC" id="5.3.3.2"/>
    </reaction>
</comment>
<dbReference type="EC" id="5.3.3.2" evidence="11"/>
<feature type="region of interest" description="Disordered" evidence="12">
    <location>
        <begin position="1"/>
        <end position="36"/>
    </location>
</feature>
<evidence type="ECO:0000256" key="8">
    <source>
        <dbReference type="ARBA" id="ARBA00023229"/>
    </source>
</evidence>
<dbReference type="CDD" id="cd02811">
    <property type="entry name" value="IDI-2_FMN"/>
    <property type="match status" value="1"/>
</dbReference>
<evidence type="ECO:0000313" key="15">
    <source>
        <dbReference type="Proteomes" id="UP000783871"/>
    </source>
</evidence>
<name>A0ABX0ZEU5_9ACTN</name>
<keyword evidence="6 11" id="KW-0460">Magnesium</keyword>
<dbReference type="PANTHER" id="PTHR43665">
    <property type="entry name" value="ISOPENTENYL-DIPHOSPHATE DELTA-ISOMERASE"/>
    <property type="match status" value="1"/>
</dbReference>
<feature type="binding site" evidence="11">
    <location>
        <position position="155"/>
    </location>
    <ligand>
        <name>FMN</name>
        <dbReference type="ChEBI" id="CHEBI:58210"/>
    </ligand>
</feature>
<feature type="binding site" evidence="11">
    <location>
        <position position="222"/>
    </location>
    <ligand>
        <name>FMN</name>
        <dbReference type="ChEBI" id="CHEBI:58210"/>
    </ligand>
</feature>
<feature type="binding site" evidence="11">
    <location>
        <begin position="127"/>
        <end position="129"/>
    </location>
    <ligand>
        <name>substrate</name>
    </ligand>
</feature>
<comment type="subunit">
    <text evidence="10 11">Homooctamer. Dimer of tetramers.</text>
</comment>
<evidence type="ECO:0000256" key="1">
    <source>
        <dbReference type="ARBA" id="ARBA00001917"/>
    </source>
</evidence>
<evidence type="ECO:0000256" key="3">
    <source>
        <dbReference type="ARBA" id="ARBA00022630"/>
    </source>
</evidence>
<dbReference type="HAMAP" id="MF_00354">
    <property type="entry name" value="Idi_2"/>
    <property type="match status" value="1"/>
</dbReference>
<feature type="binding site" evidence="11">
    <location>
        <begin position="299"/>
        <end position="301"/>
    </location>
    <ligand>
        <name>FMN</name>
        <dbReference type="ChEBI" id="CHEBI:58210"/>
    </ligand>
</feature>
<evidence type="ECO:0000256" key="9">
    <source>
        <dbReference type="ARBA" id="ARBA00023235"/>
    </source>
</evidence>
<dbReference type="InterPro" id="IPR011179">
    <property type="entry name" value="IPdP_isomerase"/>
</dbReference>
<protein>
    <recommendedName>
        <fullName evidence="11">Isopentenyl-diphosphate delta-isomerase</fullName>
        <shortName evidence="11">IPP isomerase</shortName>
        <ecNumber evidence="11">5.3.3.2</ecNumber>
    </recommendedName>
    <alternativeName>
        <fullName evidence="11">Isopentenyl diphosphate:dimethylallyl diphosphate isomerase</fullName>
    </alternativeName>
    <alternativeName>
        <fullName evidence="11">Isopentenyl pyrophosphate isomerase</fullName>
    </alternativeName>
    <alternativeName>
        <fullName evidence="11">Type 2 isopentenyl diphosphate isomerase</fullName>
        <shortName evidence="11">IDI-2</shortName>
    </alternativeName>
</protein>